<dbReference type="InterPro" id="IPR016024">
    <property type="entry name" value="ARM-type_fold"/>
</dbReference>
<evidence type="ECO:0000256" key="1">
    <source>
        <dbReference type="ARBA" id="ARBA00004282"/>
    </source>
</evidence>
<feature type="region of interest" description="Disordered" evidence="7">
    <location>
        <begin position="16"/>
        <end position="37"/>
    </location>
</feature>
<dbReference type="Gene3D" id="1.25.10.10">
    <property type="entry name" value="Leucine-rich Repeat Variant"/>
    <property type="match status" value="1"/>
</dbReference>
<evidence type="ECO:0000256" key="7">
    <source>
        <dbReference type="SAM" id="MobiDB-lite"/>
    </source>
</evidence>
<dbReference type="GO" id="GO:0005634">
    <property type="term" value="C:nucleus"/>
    <property type="evidence" value="ECO:0007669"/>
    <property type="project" value="TreeGrafter"/>
</dbReference>
<evidence type="ECO:0000313" key="8">
    <source>
        <dbReference type="EMBL" id="VDM29017.1"/>
    </source>
</evidence>
<name>A0A183U480_TOXCA</name>
<dbReference type="PANTHER" id="PTHR10372">
    <property type="entry name" value="PLAKOPHILLIN-RELATED"/>
    <property type="match status" value="1"/>
</dbReference>
<evidence type="ECO:0000256" key="6">
    <source>
        <dbReference type="PROSITE-ProRule" id="PRU00259"/>
    </source>
</evidence>
<keyword evidence="9" id="KW-1185">Reference proteome</keyword>
<dbReference type="Pfam" id="PF00514">
    <property type="entry name" value="Arm"/>
    <property type="match status" value="2"/>
</dbReference>
<comment type="similarity">
    <text evidence="2">Belongs to the beta-catenin family.</text>
</comment>
<keyword evidence="3" id="KW-0677">Repeat</keyword>
<evidence type="ECO:0000256" key="5">
    <source>
        <dbReference type="ARBA" id="ARBA00022949"/>
    </source>
</evidence>
<proteinExistence type="inferred from homology"/>
<dbReference type="PROSITE" id="PS50176">
    <property type="entry name" value="ARM_REPEAT"/>
    <property type="match status" value="2"/>
</dbReference>
<dbReference type="SUPFAM" id="SSF48371">
    <property type="entry name" value="ARM repeat"/>
    <property type="match status" value="1"/>
</dbReference>
<dbReference type="GO" id="GO:0098609">
    <property type="term" value="P:cell-cell adhesion"/>
    <property type="evidence" value="ECO:0007669"/>
    <property type="project" value="InterPro"/>
</dbReference>
<feature type="repeat" description="ARM" evidence="6">
    <location>
        <begin position="95"/>
        <end position="140"/>
    </location>
</feature>
<dbReference type="AlphaFoldDB" id="A0A183U480"/>
<reference evidence="10" key="1">
    <citation type="submission" date="2016-06" db="UniProtKB">
        <authorList>
            <consortium name="WormBaseParasite"/>
        </authorList>
    </citation>
    <scope>IDENTIFICATION</scope>
</reference>
<dbReference type="GO" id="GO:0005912">
    <property type="term" value="C:adherens junction"/>
    <property type="evidence" value="ECO:0007669"/>
    <property type="project" value="TreeGrafter"/>
</dbReference>
<evidence type="ECO:0000313" key="10">
    <source>
        <dbReference type="WBParaSite" id="TCNE_0000330001-mRNA-1"/>
    </source>
</evidence>
<evidence type="ECO:0000256" key="3">
    <source>
        <dbReference type="ARBA" id="ARBA00022737"/>
    </source>
</evidence>
<dbReference type="GO" id="GO:0005886">
    <property type="term" value="C:plasma membrane"/>
    <property type="evidence" value="ECO:0007669"/>
    <property type="project" value="TreeGrafter"/>
</dbReference>
<dbReference type="InterPro" id="IPR011989">
    <property type="entry name" value="ARM-like"/>
</dbReference>
<keyword evidence="5" id="KW-0965">Cell junction</keyword>
<protein>
    <submittedName>
        <fullName evidence="10">Arm_2 domain-containing protein</fullName>
    </submittedName>
</protein>
<comment type="subcellular location">
    <subcellularLocation>
        <location evidence="1">Cell junction</location>
    </subcellularLocation>
</comment>
<dbReference type="InterPro" id="IPR000225">
    <property type="entry name" value="Armadillo"/>
</dbReference>
<dbReference type="SMART" id="SM00185">
    <property type="entry name" value="ARM"/>
    <property type="match status" value="2"/>
</dbReference>
<dbReference type="PANTHER" id="PTHR10372:SF27">
    <property type="entry name" value="ADHERENS JUNCTION PROTEIN P120"/>
    <property type="match status" value="1"/>
</dbReference>
<feature type="repeat" description="ARM" evidence="6">
    <location>
        <begin position="139"/>
        <end position="168"/>
    </location>
</feature>
<dbReference type="GO" id="GO:0005737">
    <property type="term" value="C:cytoplasm"/>
    <property type="evidence" value="ECO:0007669"/>
    <property type="project" value="TreeGrafter"/>
</dbReference>
<dbReference type="Proteomes" id="UP000050794">
    <property type="component" value="Unassembled WGS sequence"/>
</dbReference>
<dbReference type="EMBL" id="UYWY01004082">
    <property type="protein sequence ID" value="VDM29017.1"/>
    <property type="molecule type" value="Genomic_DNA"/>
</dbReference>
<keyword evidence="4" id="KW-0130">Cell adhesion</keyword>
<sequence>MKFVEAERYGAVPLLQDEMVRESPPLPDRDDSPPPIHRTHLLKGKDGLHWRDPTLREVIEYLDSADKVEQLNASGYLQHLTFNDNAIKEETRELKGIPKLVKLLGSDVTDIQKNACGCLKNLSFGKENDSNKRAIRAAGGITALIALLRQTPDAHVREEATAALWNLSSCDVSLLHSVSSHFVLFFN</sequence>
<organism evidence="9 10">
    <name type="scientific">Toxocara canis</name>
    <name type="common">Canine roundworm</name>
    <dbReference type="NCBI Taxonomy" id="6265"/>
    <lineage>
        <taxon>Eukaryota</taxon>
        <taxon>Metazoa</taxon>
        <taxon>Ecdysozoa</taxon>
        <taxon>Nematoda</taxon>
        <taxon>Chromadorea</taxon>
        <taxon>Rhabditida</taxon>
        <taxon>Spirurina</taxon>
        <taxon>Ascaridomorpha</taxon>
        <taxon>Ascaridoidea</taxon>
        <taxon>Toxocaridae</taxon>
        <taxon>Toxocara</taxon>
    </lineage>
</organism>
<accession>A0A183U480</accession>
<evidence type="ECO:0000256" key="2">
    <source>
        <dbReference type="ARBA" id="ARBA00005462"/>
    </source>
</evidence>
<reference evidence="8 9" key="2">
    <citation type="submission" date="2018-11" db="EMBL/GenBank/DDBJ databases">
        <authorList>
            <consortium name="Pathogen Informatics"/>
        </authorList>
    </citation>
    <scope>NUCLEOTIDE SEQUENCE [LARGE SCALE GENOMIC DNA]</scope>
</reference>
<dbReference type="WBParaSite" id="TCNE_0000330001-mRNA-1">
    <property type="protein sequence ID" value="TCNE_0000330001-mRNA-1"/>
    <property type="gene ID" value="TCNE_0000330001"/>
</dbReference>
<evidence type="ECO:0000256" key="4">
    <source>
        <dbReference type="ARBA" id="ARBA00022889"/>
    </source>
</evidence>
<dbReference type="InterPro" id="IPR028435">
    <property type="entry name" value="Plakophilin/d_Catenin"/>
</dbReference>
<gene>
    <name evidence="8" type="ORF">TCNE_LOCUS3300</name>
</gene>
<evidence type="ECO:0000313" key="9">
    <source>
        <dbReference type="Proteomes" id="UP000050794"/>
    </source>
</evidence>